<reference evidence="3 4" key="1">
    <citation type="submission" date="2018-08" db="EMBL/GenBank/DDBJ databases">
        <title>A genome reference for cultivated species of the human gut microbiota.</title>
        <authorList>
            <person name="Zou Y."/>
            <person name="Xue W."/>
            <person name="Luo G."/>
        </authorList>
    </citation>
    <scope>NUCLEOTIDE SEQUENCE [LARGE SCALE GENOMIC DNA]</scope>
    <source>
        <strain evidence="3 4">AM18-6</strain>
    </source>
</reference>
<comment type="caution">
    <text evidence="3">The sequence shown here is derived from an EMBL/GenBank/DDBJ whole genome shotgun (WGS) entry which is preliminary data.</text>
</comment>
<proteinExistence type="predicted"/>
<name>A0A396BY34_BACFG</name>
<dbReference type="InterPro" id="IPR058037">
    <property type="entry name" value="BREX_BrxC_helical"/>
</dbReference>
<dbReference type="Pfam" id="PF25792">
    <property type="entry name" value="BREX_BrxC_helical"/>
    <property type="match status" value="1"/>
</dbReference>
<evidence type="ECO:0000259" key="1">
    <source>
        <dbReference type="Pfam" id="PF07693"/>
    </source>
</evidence>
<evidence type="ECO:0000313" key="4">
    <source>
        <dbReference type="Proteomes" id="UP000266644"/>
    </source>
</evidence>
<dbReference type="EMBL" id="QRJE01000022">
    <property type="protein sequence ID" value="RHH09730.1"/>
    <property type="molecule type" value="Genomic_DNA"/>
</dbReference>
<accession>A0A396BY34</accession>
<dbReference type="AlphaFoldDB" id="A0A396BY34"/>
<dbReference type="InterPro" id="IPR047679">
    <property type="entry name" value="BREX_BrxC"/>
</dbReference>
<evidence type="ECO:0000313" key="3">
    <source>
        <dbReference type="EMBL" id="RHH09730.1"/>
    </source>
</evidence>
<protein>
    <submittedName>
        <fullName evidence="3">BREX system P-loop protein BrxC</fullName>
    </submittedName>
</protein>
<evidence type="ECO:0000259" key="2">
    <source>
        <dbReference type="Pfam" id="PF25792"/>
    </source>
</evidence>
<dbReference type="InterPro" id="IPR011646">
    <property type="entry name" value="KAP_P-loop"/>
</dbReference>
<feature type="domain" description="Probable ATP-binding protein BrxC alpha-helical" evidence="2">
    <location>
        <begin position="913"/>
        <end position="1020"/>
    </location>
</feature>
<feature type="domain" description="KAP NTPase" evidence="1">
    <location>
        <begin position="41"/>
        <end position="297"/>
    </location>
</feature>
<dbReference type="Pfam" id="PF07693">
    <property type="entry name" value="KAP_NTPase"/>
    <property type="match status" value="1"/>
</dbReference>
<dbReference type="Proteomes" id="UP000266644">
    <property type="component" value="Unassembled WGS sequence"/>
</dbReference>
<organism evidence="3 4">
    <name type="scientific">Bacteroides fragilis</name>
    <dbReference type="NCBI Taxonomy" id="817"/>
    <lineage>
        <taxon>Bacteria</taxon>
        <taxon>Pseudomonadati</taxon>
        <taxon>Bacteroidota</taxon>
        <taxon>Bacteroidia</taxon>
        <taxon>Bacteroidales</taxon>
        <taxon>Bacteroidaceae</taxon>
        <taxon>Bacteroides</taxon>
    </lineage>
</organism>
<gene>
    <name evidence="3" type="primary">brxC</name>
    <name evidence="3" type="ORF">DW228_14260</name>
</gene>
<dbReference type="RefSeq" id="WP_032543214.1">
    <property type="nucleotide sequence ID" value="NZ_CABJEQ010000004.1"/>
</dbReference>
<sequence length="1211" mass="139213">MKFKDLYEKGLDRKVNPAVSASDLSEDTVLTEIVEYVFTQEIIVNLYHILINIKINQGSHVGIWINGYYGSGKSHFLKYASYCLSNKYSEMAFIRLIEATQEMMLGEKDVTALEQAGVSLSELKALQSWYVNKADVEMVIFNIGDVHDANADQATTFTTIFWNQFNAKRGYNSFNLAMAQYLEKALDDDGKFQEFKDYVKSKGYDWERNISRFAAGRLDLALQMAKEVDPALAIDVIRERILKNDVNVSVEAFAAEMKEYLDHKNNRNFRILFFIDEVSQFIGEHRDLLLQLQSLVKRLDEVCESQVWISCTAQQTLEEVVTKVGGSISNPEDEVGKILGRFEVRASLQGTSPEYITQKRILDKRGEVELQLSELFEKKKAMLDAQFILPSTYQAYKNKEDFAAFYPFVPYQFQLIMKVLDSFVNMNYVDKQVKGNERSLLNITFSIAKETAECEVGEFIPFDRFFGAMFQGSMQHIGQRAMANAREALDLVTDEDKQTFYRRVVYVLFMVCNLSEVDKQSFSATIDNIVTLLMTKVDANKAAIKEEVSQVLSFLMDKAVIRKIKTDNGTEVYEFYTEEESKVAQIIKNQKVDNNTYTEELYKIISDHFSFSASTNKETFVTRSFNVGGNVDGRNILSNNPDVVVDFLTTASIDSPEQYAFTNQPNHLVFFLYPLFKNNAELRQNFLEYCRVQCFAQEQAISEERQRTKRLFSDRAKELYKNEIKPQFQQMLDTCPVISGQNILSPSILGSSKNKERYKVALTNHLKNLYDSAHLVNGSEYPKNQSELSDKILRPVEATLVDLPLTTAEKKVKDYLDRAPHDVTVADVVRQFAKVPYGWADCCSIYVVNELVRRHLYAFNYNNNPNVSREDTARNIVRDANRFTIEPAKAISQDILNEFIEAWKHIFNVVTLKGSNDSTELYRNCKETDDSALNRLLSNYRKLSRKINGCPFESVIDKAITLMEKWTNIRDHKEFFTTITEAKESAAALFDRCKNINTFVNDQFEGYQKIKLFIQENRDNFAFLPEDQKEAQNRLCDIHDDMEPWENMPAYLKMMRNLNGRLEECKAALIETIKTNYNKAFDELEEYAASMKVGRDKFAKRDITISQKINTSNFYALQANAVIAGFYEEQMRKINEAVPKSVDPKPYTPIAEGGEGVVKEPTTTPRARKMVHLHTHSTQPIQTEADIDRYLQRLKAELMQHIGGDYDIIIS</sequence>
<dbReference type="NCBIfam" id="NF033441">
    <property type="entry name" value="BREX_BrxC"/>
    <property type="match status" value="1"/>
</dbReference>